<sequence length="267" mass="29753">MSTTYVELAVLCYEGGADCSTTRIRQSQKPYWPSTATILDRPESWAMRESGTNPLIAQMIFQHFLDAVRPRRTAQYSVFETFFLEPDRPYVDGGTDADTPVGHLGNELISQRFTQLINTFIVATTAPVALTGGFGVSTPFMDYNTSRTDLQIETTSVIIRCHKMWAICLICLSSLLVIAGLLTAFLDLRRKAPGIFDSFVTSIRDSPYARLQHLSSTEDSVDLARRQQNTRVRIGDVKSDDTHGYNAVATLSGSHEVGRLGSRRLYI</sequence>
<evidence type="ECO:0000313" key="2">
    <source>
        <dbReference type="EMBL" id="UJO17579.1"/>
    </source>
</evidence>
<protein>
    <submittedName>
        <fullName evidence="2">Uncharacterized protein</fullName>
    </submittedName>
</protein>
<dbReference type="AlphaFoldDB" id="A0A9Q8P8U7"/>
<gene>
    <name evidence="2" type="ORF">CLAFUR5_06614</name>
</gene>
<keyword evidence="1" id="KW-1133">Transmembrane helix</keyword>
<reference evidence="2" key="2">
    <citation type="journal article" date="2022" name="Microb. Genom.">
        <title>A chromosome-scale genome assembly of the tomato pathogen Cladosporium fulvum reveals a compartmentalized genome architecture and the presence of a dispensable chromosome.</title>
        <authorList>
            <person name="Zaccaron A.Z."/>
            <person name="Chen L.H."/>
            <person name="Samaras A."/>
            <person name="Stergiopoulos I."/>
        </authorList>
    </citation>
    <scope>NUCLEOTIDE SEQUENCE</scope>
    <source>
        <strain evidence="2">Race5_Kim</strain>
    </source>
</reference>
<accession>A0A9Q8P8U7</accession>
<evidence type="ECO:0000256" key="1">
    <source>
        <dbReference type="SAM" id="Phobius"/>
    </source>
</evidence>
<dbReference type="RefSeq" id="XP_047761945.1">
    <property type="nucleotide sequence ID" value="XM_047905762.1"/>
</dbReference>
<proteinExistence type="predicted"/>
<organism evidence="2 3">
    <name type="scientific">Passalora fulva</name>
    <name type="common">Tomato leaf mold</name>
    <name type="synonym">Cladosporium fulvum</name>
    <dbReference type="NCBI Taxonomy" id="5499"/>
    <lineage>
        <taxon>Eukaryota</taxon>
        <taxon>Fungi</taxon>
        <taxon>Dikarya</taxon>
        <taxon>Ascomycota</taxon>
        <taxon>Pezizomycotina</taxon>
        <taxon>Dothideomycetes</taxon>
        <taxon>Dothideomycetidae</taxon>
        <taxon>Mycosphaerellales</taxon>
        <taxon>Mycosphaerellaceae</taxon>
        <taxon>Fulvia</taxon>
    </lineage>
</organism>
<keyword evidence="3" id="KW-1185">Reference proteome</keyword>
<reference evidence="2" key="1">
    <citation type="submission" date="2021-12" db="EMBL/GenBank/DDBJ databases">
        <authorList>
            <person name="Zaccaron A."/>
            <person name="Stergiopoulos I."/>
        </authorList>
    </citation>
    <scope>NUCLEOTIDE SEQUENCE</scope>
    <source>
        <strain evidence="2">Race5_Kim</strain>
    </source>
</reference>
<keyword evidence="1" id="KW-0472">Membrane</keyword>
<dbReference type="GeneID" id="71986492"/>
<dbReference type="OMA" id="SWAMRES"/>
<dbReference type="Proteomes" id="UP000756132">
    <property type="component" value="Chromosome 5"/>
</dbReference>
<dbReference type="EMBL" id="CP090167">
    <property type="protein sequence ID" value="UJO17579.1"/>
    <property type="molecule type" value="Genomic_DNA"/>
</dbReference>
<keyword evidence="1" id="KW-0812">Transmembrane</keyword>
<evidence type="ECO:0000313" key="3">
    <source>
        <dbReference type="Proteomes" id="UP000756132"/>
    </source>
</evidence>
<name>A0A9Q8P8U7_PASFU</name>
<feature type="transmembrane region" description="Helical" evidence="1">
    <location>
        <begin position="164"/>
        <end position="186"/>
    </location>
</feature>
<dbReference type="KEGG" id="ffu:CLAFUR5_06614"/>
<dbReference type="OrthoDB" id="3649539at2759"/>